<comment type="caution">
    <text evidence="1">The sequence shown here is derived from an EMBL/GenBank/DDBJ whole genome shotgun (WGS) entry which is preliminary data.</text>
</comment>
<gene>
    <name evidence="1" type="ORF">SLEP1_g22110</name>
</gene>
<accession>A0AAV5JB89</accession>
<dbReference type="Proteomes" id="UP001054252">
    <property type="component" value="Unassembled WGS sequence"/>
</dbReference>
<organism evidence="1 2">
    <name type="scientific">Rubroshorea leprosula</name>
    <dbReference type="NCBI Taxonomy" id="152421"/>
    <lineage>
        <taxon>Eukaryota</taxon>
        <taxon>Viridiplantae</taxon>
        <taxon>Streptophyta</taxon>
        <taxon>Embryophyta</taxon>
        <taxon>Tracheophyta</taxon>
        <taxon>Spermatophyta</taxon>
        <taxon>Magnoliopsida</taxon>
        <taxon>eudicotyledons</taxon>
        <taxon>Gunneridae</taxon>
        <taxon>Pentapetalae</taxon>
        <taxon>rosids</taxon>
        <taxon>malvids</taxon>
        <taxon>Malvales</taxon>
        <taxon>Dipterocarpaceae</taxon>
        <taxon>Rubroshorea</taxon>
    </lineage>
</organism>
<dbReference type="EMBL" id="BPVZ01000032">
    <property type="protein sequence ID" value="GKV10797.1"/>
    <property type="molecule type" value="Genomic_DNA"/>
</dbReference>
<name>A0AAV5JB89_9ROSI</name>
<reference evidence="1 2" key="1">
    <citation type="journal article" date="2021" name="Commun. Biol.">
        <title>The genome of Shorea leprosula (Dipterocarpaceae) highlights the ecological relevance of drought in aseasonal tropical rainforests.</title>
        <authorList>
            <person name="Ng K.K.S."/>
            <person name="Kobayashi M.J."/>
            <person name="Fawcett J.A."/>
            <person name="Hatakeyama M."/>
            <person name="Paape T."/>
            <person name="Ng C.H."/>
            <person name="Ang C.C."/>
            <person name="Tnah L.H."/>
            <person name="Lee C.T."/>
            <person name="Nishiyama T."/>
            <person name="Sese J."/>
            <person name="O'Brien M.J."/>
            <person name="Copetti D."/>
            <person name="Mohd Noor M.I."/>
            <person name="Ong R.C."/>
            <person name="Putra M."/>
            <person name="Sireger I.Z."/>
            <person name="Indrioko S."/>
            <person name="Kosugi Y."/>
            <person name="Izuno A."/>
            <person name="Isagi Y."/>
            <person name="Lee S.L."/>
            <person name="Shimizu K.K."/>
        </authorList>
    </citation>
    <scope>NUCLEOTIDE SEQUENCE [LARGE SCALE GENOMIC DNA]</scope>
    <source>
        <strain evidence="1">214</strain>
    </source>
</reference>
<keyword evidence="2" id="KW-1185">Reference proteome</keyword>
<evidence type="ECO:0000313" key="2">
    <source>
        <dbReference type="Proteomes" id="UP001054252"/>
    </source>
</evidence>
<sequence length="69" mass="8281">MQGLFKAYIRMVVGDGRETSLFFDWWFGESRICDRAGWIDKENSWGRTVNVAGWWVDGHWRIPRSFKRI</sequence>
<evidence type="ECO:0000313" key="1">
    <source>
        <dbReference type="EMBL" id="GKV10797.1"/>
    </source>
</evidence>
<proteinExistence type="predicted"/>
<protein>
    <submittedName>
        <fullName evidence="1">Uncharacterized protein</fullName>
    </submittedName>
</protein>
<dbReference type="AlphaFoldDB" id="A0AAV5JB89"/>